<dbReference type="InterPro" id="IPR015422">
    <property type="entry name" value="PyrdxlP-dep_Trfase_small"/>
</dbReference>
<evidence type="ECO:0000256" key="2">
    <source>
        <dbReference type="ARBA" id="ARBA00010447"/>
    </source>
</evidence>
<comment type="caution">
    <text evidence="8">The sequence shown here is derived from an EMBL/GenBank/DDBJ whole genome shotgun (WGS) entry which is preliminary data.</text>
</comment>
<dbReference type="Proteomes" id="UP000823123">
    <property type="component" value="Unassembled WGS sequence"/>
</dbReference>
<reference evidence="8 9" key="1">
    <citation type="submission" date="2020-09" db="EMBL/GenBank/DDBJ databases">
        <title>Parvimonas S3374 sp. nov.</title>
        <authorList>
            <person name="Buhl M."/>
        </authorList>
    </citation>
    <scope>NUCLEOTIDE SEQUENCE [LARGE SCALE GENOMIC DNA]</scope>
    <source>
        <strain evidence="8 9">S3374</strain>
    </source>
</reference>
<sequence length="410" mass="46809">MTKTVLEIRKDFPYLNEEKVGKKVIYLDNAATSQKPQAVIDTITNYYSYQNGSPHRGSHYLSMSATEIYEGTRKKVKNFLNAKRTTEIIFTKNASEALNLVAYAYGLKNLQKDDEIMLSIMEHHSNLCTWQFLTEKTGAKLNYIYLDEDFQLYMKSFEEKISKKVKLVCITCASNVVATMPDVKKIVEIAHKNGAKVLLDASQIVAHKKLDVQELDADFLVFSGHKMLSAMGVGVLYGKFEVLKEMNPFLFGGDMIEYVYEDYSTYLLPAGRFEAGTQNVGAVASLGTAIDYLEEIGFENIEKIEKELMDFAFEEMKKLDFVKTYTTTKENRCPVIAFNVKDAHPHDVSSILDSFGIAIRSGHHCAEPLHRYLNENATCRVSFSFYNTREEVEYFIEKLKEVRRILHLGH</sequence>
<evidence type="ECO:0000256" key="6">
    <source>
        <dbReference type="ARBA" id="ARBA00050776"/>
    </source>
</evidence>
<dbReference type="Pfam" id="PF00266">
    <property type="entry name" value="Aminotran_5"/>
    <property type="match status" value="1"/>
</dbReference>
<comment type="similarity">
    <text evidence="2">Belongs to the class-V pyridoxal-phosphate-dependent aminotransferase family. Csd subfamily.</text>
</comment>
<comment type="cofactor">
    <cofactor evidence="1">
        <name>pyridoxal 5'-phosphate</name>
        <dbReference type="ChEBI" id="CHEBI:597326"/>
    </cofactor>
</comment>
<evidence type="ECO:0000256" key="1">
    <source>
        <dbReference type="ARBA" id="ARBA00001933"/>
    </source>
</evidence>
<dbReference type="PANTHER" id="PTHR43586:SF8">
    <property type="entry name" value="CYSTEINE DESULFURASE 1, CHLOROPLASTIC"/>
    <property type="match status" value="1"/>
</dbReference>
<proteinExistence type="inferred from homology"/>
<dbReference type="EC" id="2.8.1.7" evidence="3"/>
<evidence type="ECO:0000256" key="3">
    <source>
        <dbReference type="ARBA" id="ARBA00012239"/>
    </source>
</evidence>
<evidence type="ECO:0000259" key="7">
    <source>
        <dbReference type="Pfam" id="PF00266"/>
    </source>
</evidence>
<dbReference type="Gene3D" id="3.90.1150.10">
    <property type="entry name" value="Aspartate Aminotransferase, domain 1"/>
    <property type="match status" value="1"/>
</dbReference>
<dbReference type="NCBIfam" id="TIGR01979">
    <property type="entry name" value="sufS"/>
    <property type="match status" value="1"/>
</dbReference>
<accession>A0ABS1C917</accession>
<feature type="domain" description="Aminotransferase class V" evidence="7">
    <location>
        <begin position="25"/>
        <end position="395"/>
    </location>
</feature>
<dbReference type="EMBL" id="JACVDA010000010">
    <property type="protein sequence ID" value="MBK1468550.1"/>
    <property type="molecule type" value="Genomic_DNA"/>
</dbReference>
<evidence type="ECO:0000256" key="5">
    <source>
        <dbReference type="ARBA" id="ARBA00022898"/>
    </source>
</evidence>
<keyword evidence="9" id="KW-1185">Reference proteome</keyword>
<dbReference type="CDD" id="cd06453">
    <property type="entry name" value="SufS_like"/>
    <property type="match status" value="1"/>
</dbReference>
<dbReference type="InterPro" id="IPR010970">
    <property type="entry name" value="Cys_dSase_SufS"/>
</dbReference>
<evidence type="ECO:0000256" key="4">
    <source>
        <dbReference type="ARBA" id="ARBA00022679"/>
    </source>
</evidence>
<protein>
    <recommendedName>
        <fullName evidence="3">cysteine desulfurase</fullName>
        <ecNumber evidence="3">2.8.1.7</ecNumber>
    </recommendedName>
</protein>
<dbReference type="Gene3D" id="3.40.640.10">
    <property type="entry name" value="Type I PLP-dependent aspartate aminotransferase-like (Major domain)"/>
    <property type="match status" value="1"/>
</dbReference>
<comment type="catalytic activity">
    <reaction evidence="6">
        <text>(sulfur carrier)-H + L-cysteine = (sulfur carrier)-SH + L-alanine</text>
        <dbReference type="Rhea" id="RHEA:43892"/>
        <dbReference type="Rhea" id="RHEA-COMP:14737"/>
        <dbReference type="Rhea" id="RHEA-COMP:14739"/>
        <dbReference type="ChEBI" id="CHEBI:29917"/>
        <dbReference type="ChEBI" id="CHEBI:35235"/>
        <dbReference type="ChEBI" id="CHEBI:57972"/>
        <dbReference type="ChEBI" id="CHEBI:64428"/>
        <dbReference type="EC" id="2.8.1.7"/>
    </reaction>
</comment>
<keyword evidence="4" id="KW-0808">Transferase</keyword>
<evidence type="ECO:0000313" key="8">
    <source>
        <dbReference type="EMBL" id="MBK1468550.1"/>
    </source>
</evidence>
<dbReference type="RefSeq" id="WP_201275528.1">
    <property type="nucleotide sequence ID" value="NZ_JACVDA010000010.1"/>
</dbReference>
<organism evidence="8 9">
    <name type="scientific">Parvimonas parva</name>
    <dbReference type="NCBI Taxonomy" id="2769485"/>
    <lineage>
        <taxon>Bacteria</taxon>
        <taxon>Bacillati</taxon>
        <taxon>Bacillota</taxon>
        <taxon>Tissierellia</taxon>
        <taxon>Tissierellales</taxon>
        <taxon>Peptoniphilaceae</taxon>
        <taxon>Parvimonas</taxon>
    </lineage>
</organism>
<dbReference type="SUPFAM" id="SSF53383">
    <property type="entry name" value="PLP-dependent transferases"/>
    <property type="match status" value="1"/>
</dbReference>
<evidence type="ECO:0000313" key="9">
    <source>
        <dbReference type="Proteomes" id="UP000823123"/>
    </source>
</evidence>
<dbReference type="InterPro" id="IPR015421">
    <property type="entry name" value="PyrdxlP-dep_Trfase_major"/>
</dbReference>
<dbReference type="InterPro" id="IPR015424">
    <property type="entry name" value="PyrdxlP-dep_Trfase"/>
</dbReference>
<name>A0ABS1C917_9FIRM</name>
<dbReference type="PANTHER" id="PTHR43586">
    <property type="entry name" value="CYSTEINE DESULFURASE"/>
    <property type="match status" value="1"/>
</dbReference>
<gene>
    <name evidence="8" type="primary">sufS</name>
    <name evidence="8" type="ORF">IBJ83_04365</name>
</gene>
<keyword evidence="5" id="KW-0663">Pyridoxal phosphate</keyword>
<dbReference type="InterPro" id="IPR000192">
    <property type="entry name" value="Aminotrans_V_dom"/>
</dbReference>